<dbReference type="InterPro" id="IPR027477">
    <property type="entry name" value="Succ_DH/fumarate_Rdtase_cat_sf"/>
</dbReference>
<accession>A0AAE3GA44</accession>
<dbReference type="Gene3D" id="3.90.700.10">
    <property type="entry name" value="Succinate dehydrogenase/fumarate reductase flavoprotein, catalytic domain"/>
    <property type="match status" value="1"/>
</dbReference>
<keyword evidence="4" id="KW-0560">Oxidoreductase</keyword>
<dbReference type="InterPro" id="IPR003953">
    <property type="entry name" value="FAD-dep_OxRdtase_2_FAD-bd"/>
</dbReference>
<sequence length="495" mass="52890">MTDFDVIVVGGGNAGFCAAESAAEHGARVLLLEKAPEAEAGGNSYYTAGAFRVAFESVAEFRDLLDPDTTDRLDRTVVPAYPASAFEADMRRVTDDRCDPVLTRVLVSRSADTVRWLAGNGIRWRLMYERQAYESNGSWVFFGGLFLGTVDGGKGLIAQHTRAARDAGVRIRYGAEVVGLELADPAVRGVRYRTADGTEHVVTAGALVLTAGGFEADPDRRERYLGPGWGQAYVRGCATNTGEVLDLALAAGAARHGDWSSCHSVAWDAGADRAAGNRELTNQLTRQSYPIGIVVNENGQRFLDEGADFRNYTYAKYGREILRQPNGRAFQLFDAKTRPLLRTEEYDSRPISEAVADSLPELAAKLGIDPDGLVRTVTEFNGSIVDVPFDPAVKDGRAARVDPPKSNWAQALDTPPYYGYAVGCGITFTFGGVRIDESAAVLDESGTRIAGLYAAGELAGGLFSGNYPGGTGLTAGAVFGRLAGEHAARHARASA</sequence>
<dbReference type="Gene3D" id="3.50.50.60">
    <property type="entry name" value="FAD/NAD(P)-binding domain"/>
    <property type="match status" value="1"/>
</dbReference>
<dbReference type="EMBL" id="JAMTCK010000003">
    <property type="protein sequence ID" value="MCP2164486.1"/>
    <property type="molecule type" value="Genomic_DNA"/>
</dbReference>
<evidence type="ECO:0000256" key="1">
    <source>
        <dbReference type="ARBA" id="ARBA00001974"/>
    </source>
</evidence>
<evidence type="ECO:0000313" key="6">
    <source>
        <dbReference type="EMBL" id="MCP2164486.1"/>
    </source>
</evidence>
<dbReference type="Pfam" id="PF00890">
    <property type="entry name" value="FAD_binding_2"/>
    <property type="match status" value="1"/>
</dbReference>
<evidence type="ECO:0000256" key="4">
    <source>
        <dbReference type="ARBA" id="ARBA00023002"/>
    </source>
</evidence>
<dbReference type="PRINTS" id="PR00411">
    <property type="entry name" value="PNDRDTASEI"/>
</dbReference>
<organism evidence="6 7">
    <name type="scientific">Goodfellowiella coeruleoviolacea</name>
    <dbReference type="NCBI Taxonomy" id="334858"/>
    <lineage>
        <taxon>Bacteria</taxon>
        <taxon>Bacillati</taxon>
        <taxon>Actinomycetota</taxon>
        <taxon>Actinomycetes</taxon>
        <taxon>Pseudonocardiales</taxon>
        <taxon>Pseudonocardiaceae</taxon>
        <taxon>Goodfellowiella</taxon>
    </lineage>
</organism>
<comment type="cofactor">
    <cofactor evidence="1">
        <name>FAD</name>
        <dbReference type="ChEBI" id="CHEBI:57692"/>
    </cofactor>
</comment>
<dbReference type="SUPFAM" id="SSF56425">
    <property type="entry name" value="Succinate dehydrogenase/fumarate reductase flavoprotein, catalytic domain"/>
    <property type="match status" value="1"/>
</dbReference>
<keyword evidence="3" id="KW-0274">FAD</keyword>
<dbReference type="RefSeq" id="WP_253768197.1">
    <property type="nucleotide sequence ID" value="NZ_JAMTCK010000003.1"/>
</dbReference>
<keyword evidence="7" id="KW-1185">Reference proteome</keyword>
<evidence type="ECO:0000259" key="5">
    <source>
        <dbReference type="Pfam" id="PF00890"/>
    </source>
</evidence>
<name>A0AAE3GA44_9PSEU</name>
<evidence type="ECO:0000256" key="2">
    <source>
        <dbReference type="ARBA" id="ARBA00022630"/>
    </source>
</evidence>
<dbReference type="AlphaFoldDB" id="A0AAE3GA44"/>
<keyword evidence="2" id="KW-0285">Flavoprotein</keyword>
<comment type="caution">
    <text evidence="6">The sequence shown here is derived from an EMBL/GenBank/DDBJ whole genome shotgun (WGS) entry which is preliminary data.</text>
</comment>
<gene>
    <name evidence="6" type="ORF">LX83_001326</name>
</gene>
<dbReference type="GO" id="GO:0033765">
    <property type="term" value="F:steroid dehydrogenase activity, acting on the CH-CH group of donors"/>
    <property type="evidence" value="ECO:0007669"/>
    <property type="project" value="UniProtKB-ARBA"/>
</dbReference>
<dbReference type="NCBIfam" id="NF006130">
    <property type="entry name" value="PRK08274.1"/>
    <property type="match status" value="1"/>
</dbReference>
<feature type="domain" description="FAD-dependent oxidoreductase 2 FAD-binding" evidence="5">
    <location>
        <begin position="5"/>
        <end position="470"/>
    </location>
</feature>
<dbReference type="PANTHER" id="PTHR43400">
    <property type="entry name" value="FUMARATE REDUCTASE"/>
    <property type="match status" value="1"/>
</dbReference>
<dbReference type="Proteomes" id="UP001206128">
    <property type="component" value="Unassembled WGS sequence"/>
</dbReference>
<reference evidence="6" key="1">
    <citation type="submission" date="2022-06" db="EMBL/GenBank/DDBJ databases">
        <title>Genomic Encyclopedia of Archaeal and Bacterial Type Strains, Phase II (KMG-II): from individual species to whole genera.</title>
        <authorList>
            <person name="Goeker M."/>
        </authorList>
    </citation>
    <scope>NUCLEOTIDE SEQUENCE</scope>
    <source>
        <strain evidence="6">DSM 43935</strain>
    </source>
</reference>
<dbReference type="InterPro" id="IPR036188">
    <property type="entry name" value="FAD/NAD-bd_sf"/>
</dbReference>
<dbReference type="InterPro" id="IPR050315">
    <property type="entry name" value="FAD-oxidoreductase_2"/>
</dbReference>
<evidence type="ECO:0000313" key="7">
    <source>
        <dbReference type="Proteomes" id="UP001206128"/>
    </source>
</evidence>
<dbReference type="PANTHER" id="PTHR43400:SF7">
    <property type="entry name" value="FAD-DEPENDENT OXIDOREDUCTASE 2 FAD BINDING DOMAIN-CONTAINING PROTEIN"/>
    <property type="match status" value="1"/>
</dbReference>
<proteinExistence type="predicted"/>
<evidence type="ECO:0000256" key="3">
    <source>
        <dbReference type="ARBA" id="ARBA00022827"/>
    </source>
</evidence>
<dbReference type="SUPFAM" id="SSF51905">
    <property type="entry name" value="FAD/NAD(P)-binding domain"/>
    <property type="match status" value="1"/>
</dbReference>
<protein>
    <submittedName>
        <fullName evidence="6">Tricarballylate dehydrogenase</fullName>
    </submittedName>
</protein>